<feature type="compositionally biased region" description="Basic and acidic residues" evidence="1">
    <location>
        <begin position="64"/>
        <end position="77"/>
    </location>
</feature>
<dbReference type="AlphaFoldDB" id="A0A3A8AE89"/>
<organism evidence="2 3">
    <name type="scientific">Oceaniradius stylonematis</name>
    <dbReference type="NCBI Taxonomy" id="2184161"/>
    <lineage>
        <taxon>Bacteria</taxon>
        <taxon>Pseudomonadati</taxon>
        <taxon>Pseudomonadota</taxon>
        <taxon>Alphaproteobacteria</taxon>
        <taxon>Hyphomicrobiales</taxon>
        <taxon>Ahrensiaceae</taxon>
        <taxon>Oceaniradius</taxon>
    </lineage>
</organism>
<evidence type="ECO:0000313" key="2">
    <source>
        <dbReference type="EMBL" id="RKF05970.1"/>
    </source>
</evidence>
<protein>
    <submittedName>
        <fullName evidence="2">Uncharacterized protein</fullName>
    </submittedName>
</protein>
<comment type="caution">
    <text evidence="2">The sequence shown here is derived from an EMBL/GenBank/DDBJ whole genome shotgun (WGS) entry which is preliminary data.</text>
</comment>
<proteinExistence type="predicted"/>
<evidence type="ECO:0000256" key="1">
    <source>
        <dbReference type="SAM" id="MobiDB-lite"/>
    </source>
</evidence>
<feature type="compositionally biased region" description="Polar residues" evidence="1">
    <location>
        <begin position="44"/>
        <end position="56"/>
    </location>
</feature>
<dbReference type="Proteomes" id="UP000246132">
    <property type="component" value="Unassembled WGS sequence"/>
</dbReference>
<name>A0A3A8AE89_9HYPH</name>
<feature type="region of interest" description="Disordered" evidence="1">
    <location>
        <begin position="1"/>
        <end position="88"/>
    </location>
</feature>
<reference evidence="2 3" key="1">
    <citation type="journal article" date="2018" name="Int. J. Syst. Bacteriol.">
        <title>Oceaniradius stylonemae gen. nov., sp. nov., isolated from a red alga, Stylonema cornu-cervi.</title>
        <authorList>
            <person name="Jeong S."/>
        </authorList>
    </citation>
    <scope>NUCLEOTIDE SEQUENCE [LARGE SCALE GENOMIC DNA]</scope>
    <source>
        <strain evidence="2 3">StC1</strain>
    </source>
</reference>
<sequence>MRSMSAAGCGSTRRGVTTPGRKSAVPAGAGLRLSAPNPPMMVSGSAQMNSFCTNAPNRIVAESRPGHETGARRDSWHDLVPQARGGRP</sequence>
<dbReference type="EMBL" id="QFWV02000008">
    <property type="protein sequence ID" value="RKF05970.1"/>
    <property type="molecule type" value="Genomic_DNA"/>
</dbReference>
<gene>
    <name evidence="2" type="ORF">DEM25_015550</name>
</gene>
<keyword evidence="3" id="KW-1185">Reference proteome</keyword>
<evidence type="ECO:0000313" key="3">
    <source>
        <dbReference type="Proteomes" id="UP000246132"/>
    </source>
</evidence>
<accession>A0A3A8AE89</accession>